<dbReference type="PANTHER" id="PTHR42953:SF3">
    <property type="entry name" value="HIGH-AFFINITY ZINC UPTAKE SYSTEM PROTEIN ZNUA"/>
    <property type="match status" value="1"/>
</dbReference>
<evidence type="ECO:0000256" key="5">
    <source>
        <dbReference type="SAM" id="SignalP"/>
    </source>
</evidence>
<dbReference type="Pfam" id="PF01297">
    <property type="entry name" value="ZnuA"/>
    <property type="match status" value="1"/>
</dbReference>
<name>A0ABD4SZT3_9CYAN</name>
<dbReference type="AlphaFoldDB" id="A0ABD4SZT3"/>
<evidence type="ECO:0000256" key="4">
    <source>
        <dbReference type="RuleBase" id="RU003512"/>
    </source>
</evidence>
<dbReference type="PANTHER" id="PTHR42953">
    <property type="entry name" value="HIGH-AFFINITY ZINC UPTAKE SYSTEM PROTEIN ZNUA-RELATED"/>
    <property type="match status" value="1"/>
</dbReference>
<comment type="caution">
    <text evidence="6">The sequence shown here is derived from an EMBL/GenBank/DDBJ whole genome shotgun (WGS) entry which is preliminary data.</text>
</comment>
<evidence type="ECO:0000256" key="2">
    <source>
        <dbReference type="ARBA" id="ARBA00022448"/>
    </source>
</evidence>
<dbReference type="Proteomes" id="UP000031561">
    <property type="component" value="Unassembled WGS sequence"/>
</dbReference>
<proteinExistence type="inferred from homology"/>
<feature type="chain" id="PRO_5044896610" evidence="5">
    <location>
        <begin position="24"/>
        <end position="307"/>
    </location>
</feature>
<dbReference type="InterPro" id="IPR050492">
    <property type="entry name" value="Bact_metal-bind_prot9"/>
</dbReference>
<dbReference type="InterPro" id="IPR006128">
    <property type="entry name" value="Lipoprotein_PsaA-like"/>
</dbReference>
<evidence type="ECO:0000313" key="7">
    <source>
        <dbReference type="Proteomes" id="UP000031561"/>
    </source>
</evidence>
<accession>A0ABD4SZT3</accession>
<dbReference type="PRINTS" id="PR00690">
    <property type="entry name" value="ADHESNFAMILY"/>
</dbReference>
<dbReference type="EMBL" id="JTHE03000024">
    <property type="protein sequence ID" value="MCM1981931.1"/>
    <property type="molecule type" value="Genomic_DNA"/>
</dbReference>
<evidence type="ECO:0000313" key="6">
    <source>
        <dbReference type="EMBL" id="MCM1981931.1"/>
    </source>
</evidence>
<comment type="similarity">
    <text evidence="1 4">Belongs to the bacterial solute-binding protein 9 family.</text>
</comment>
<gene>
    <name evidence="6" type="ORF">QQ91_0003670</name>
</gene>
<dbReference type="RefSeq" id="WP_166280179.1">
    <property type="nucleotide sequence ID" value="NZ_JTHE03000024.1"/>
</dbReference>
<evidence type="ECO:0000256" key="1">
    <source>
        <dbReference type="ARBA" id="ARBA00011028"/>
    </source>
</evidence>
<keyword evidence="7" id="KW-1185">Reference proteome</keyword>
<evidence type="ECO:0000256" key="3">
    <source>
        <dbReference type="ARBA" id="ARBA00022729"/>
    </source>
</evidence>
<dbReference type="SUPFAM" id="SSF53807">
    <property type="entry name" value="Helical backbone' metal receptor"/>
    <property type="match status" value="1"/>
</dbReference>
<dbReference type="PROSITE" id="PS51257">
    <property type="entry name" value="PROKAR_LIPOPROTEIN"/>
    <property type="match status" value="1"/>
</dbReference>
<protein>
    <submittedName>
        <fullName evidence="6">Zinc ABC transporter substrate-binding protein</fullName>
    </submittedName>
</protein>
<dbReference type="Gene3D" id="3.40.50.1980">
    <property type="entry name" value="Nitrogenase molybdenum iron protein domain"/>
    <property type="match status" value="2"/>
</dbReference>
<keyword evidence="3 5" id="KW-0732">Signal</keyword>
<keyword evidence="2 4" id="KW-0813">Transport</keyword>
<organism evidence="6 7">
    <name type="scientific">Lyngbya confervoides BDU141951</name>
    <dbReference type="NCBI Taxonomy" id="1574623"/>
    <lineage>
        <taxon>Bacteria</taxon>
        <taxon>Bacillati</taxon>
        <taxon>Cyanobacteriota</taxon>
        <taxon>Cyanophyceae</taxon>
        <taxon>Oscillatoriophycideae</taxon>
        <taxon>Oscillatoriales</taxon>
        <taxon>Microcoleaceae</taxon>
        <taxon>Lyngbya</taxon>
    </lineage>
</organism>
<reference evidence="6 7" key="1">
    <citation type="journal article" date="2015" name="Genome Announc.">
        <title>Draft Genome Sequence of Filamentous Marine Cyanobacterium Lyngbya confervoides Strain BDU141951.</title>
        <authorList>
            <person name="Chandrababunaidu M.M."/>
            <person name="Sen D."/>
            <person name="Tripathy S."/>
        </authorList>
    </citation>
    <scope>NUCLEOTIDE SEQUENCE [LARGE SCALE GENOMIC DNA]</scope>
    <source>
        <strain evidence="6 7">BDU141951</strain>
    </source>
</reference>
<sequence length="307" mass="34308">MDRLKTSWMLGILLCLLGSGAIAGCRAPAKLPQSPTTAEVMVSIPPQAYWVNRIGGAAVKVETMVPAGTEPHTYEPSPAQLRVMSRADAYFQIHIGFEEAWMDRFRAINPRMKVVDTTSGIQRLPLPTPIYSAEPSPLAPQGQAAKDNVDPHIWLSPQLAKKQVQVIYDTLSQLRPPESAQFQQNFQVLGQDIDRLDQTIRTRLKNLKNRRVLVVHPAWGYFARDYQLQMFAVEVGGEEPSAAELANLVRFAKQHHIKVVFASPQFSQRASKTIAQEIGGKVLLIDPLAYDWIDNLQQVAETFSEEL</sequence>
<feature type="signal peptide" evidence="5">
    <location>
        <begin position="1"/>
        <end position="23"/>
    </location>
</feature>
<dbReference type="InterPro" id="IPR006127">
    <property type="entry name" value="ZnuA-like"/>
</dbReference>